<organism evidence="2 3">
    <name type="scientific">Eimeria praecox</name>
    <dbReference type="NCBI Taxonomy" id="51316"/>
    <lineage>
        <taxon>Eukaryota</taxon>
        <taxon>Sar</taxon>
        <taxon>Alveolata</taxon>
        <taxon>Apicomplexa</taxon>
        <taxon>Conoidasida</taxon>
        <taxon>Coccidia</taxon>
        <taxon>Eucoccidiorida</taxon>
        <taxon>Eimeriorina</taxon>
        <taxon>Eimeriidae</taxon>
        <taxon>Eimeria</taxon>
    </lineage>
</organism>
<dbReference type="OrthoDB" id="347913at2759"/>
<protein>
    <submittedName>
        <fullName evidence="2">Uncharacterized protein</fullName>
    </submittedName>
</protein>
<dbReference type="VEuPathDB" id="ToxoDB:EPH_0006090"/>
<evidence type="ECO:0000313" key="2">
    <source>
        <dbReference type="EMBL" id="CDI75744.1"/>
    </source>
</evidence>
<name>U6GAX1_9EIME</name>
<feature type="compositionally biased region" description="Basic and acidic residues" evidence="1">
    <location>
        <begin position="1"/>
        <end position="13"/>
    </location>
</feature>
<dbReference type="AlphaFoldDB" id="U6GAX1"/>
<evidence type="ECO:0000313" key="3">
    <source>
        <dbReference type="Proteomes" id="UP000018201"/>
    </source>
</evidence>
<dbReference type="EMBL" id="HG691100">
    <property type="protein sequence ID" value="CDI75744.1"/>
    <property type="molecule type" value="Genomic_DNA"/>
</dbReference>
<evidence type="ECO:0000256" key="1">
    <source>
        <dbReference type="SAM" id="MobiDB-lite"/>
    </source>
</evidence>
<keyword evidence="3" id="KW-1185">Reference proteome</keyword>
<accession>U6GAX1</accession>
<sequence length="437" mass="48073">MEKELPVDAEERGLTAGNSVTPSVAAGKGELVGGDPVIDPEEEANLKREDQDVGEDAAVPPEGVSLSKGGRGVSSFGRIFALVSSLAVGIGVVMSSQQLREMLPETPLDLLPADFEKGETEPQPMPTVSLKDLMQCEEQLRSSAADFQRSWDMATPRVKEAFVKYFIPSMEDSQAPPIDPPALYIKHVNGMLGAPRPDPTDVSALQERKMNLLLLRGICAAAAGNLKRLGDLEKLYAQTHVPVPVLGLGKQIKLPPLPELMDQEDDGVTVAEFLKHFGIEVKPKGETSRVPRDVAQSLQDLLHESELLESCISEARTHFFPFFSFQGIDNEHPPHGHPNVHISHSGEQFNVNRFFCDVWFGFKHPKGKNELLGFLKDTVAGQWCTKRAADFVLQQQAFVTYFLETELGRKRAFLREAKSKGEGLDLEGLEAIARFLV</sequence>
<proteinExistence type="predicted"/>
<dbReference type="Proteomes" id="UP000018201">
    <property type="component" value="Unassembled WGS sequence"/>
</dbReference>
<reference evidence="2" key="2">
    <citation type="submission" date="2013-10" db="EMBL/GenBank/DDBJ databases">
        <authorList>
            <person name="Aslett M."/>
        </authorList>
    </citation>
    <scope>NUCLEOTIDE SEQUENCE [LARGE SCALE GENOMIC DNA]</scope>
    <source>
        <strain evidence="2">Houghton</strain>
    </source>
</reference>
<reference evidence="2" key="1">
    <citation type="submission" date="2013-10" db="EMBL/GenBank/DDBJ databases">
        <title>Genomic analysis of the causative agents of coccidiosis in chickens.</title>
        <authorList>
            <person name="Reid A.J."/>
            <person name="Blake D."/>
            <person name="Billington K."/>
            <person name="Browne H."/>
            <person name="Dunn M."/>
            <person name="Hung S."/>
            <person name="Kawahara F."/>
            <person name="Miranda-Saavedra D."/>
            <person name="Mourier T."/>
            <person name="Nagra H."/>
            <person name="Otto T.D."/>
            <person name="Rawlings N."/>
            <person name="Sanchez A."/>
            <person name="Sanders M."/>
            <person name="Subramaniam C."/>
            <person name="Tay Y."/>
            <person name="Dear P."/>
            <person name="Doerig C."/>
            <person name="Gruber A."/>
            <person name="Parkinson J."/>
            <person name="Shirley M."/>
            <person name="Wan K.L."/>
            <person name="Berriman M."/>
            <person name="Tomley F."/>
            <person name="Pain A."/>
        </authorList>
    </citation>
    <scope>NUCLEOTIDE SEQUENCE [LARGE SCALE GENOMIC DNA]</scope>
    <source>
        <strain evidence="2">Houghton</strain>
    </source>
</reference>
<gene>
    <name evidence="2" type="ORF">EPH_0006090</name>
</gene>
<feature type="region of interest" description="Disordered" evidence="1">
    <location>
        <begin position="1"/>
        <end position="67"/>
    </location>
</feature>